<dbReference type="Proteomes" id="UP000689195">
    <property type="component" value="Unassembled WGS sequence"/>
</dbReference>
<dbReference type="EMBL" id="CAJJDO010000083">
    <property type="protein sequence ID" value="CAD8184376.1"/>
    <property type="molecule type" value="Genomic_DNA"/>
</dbReference>
<sequence length="150" mass="18529">MRNIDWKQKNIQFDYKQLEDMKQGFMIRIQHPDNKTEKQFIYFDEKQESDLLLNVINGICFSEKVSDKCDGNFISHYDQVDDRFHFYFQKLDGILMYRNRQSKQTYERQNMDSIYSYINEKKQDWDILIENNTRITITDHLLWKLEYIKK</sequence>
<name>A0A8S1WEK1_9CILI</name>
<comment type="caution">
    <text evidence="1">The sequence shown here is derived from an EMBL/GenBank/DDBJ whole genome shotgun (WGS) entry which is preliminary data.</text>
</comment>
<organism evidence="1 2">
    <name type="scientific">Paramecium pentaurelia</name>
    <dbReference type="NCBI Taxonomy" id="43138"/>
    <lineage>
        <taxon>Eukaryota</taxon>
        <taxon>Sar</taxon>
        <taxon>Alveolata</taxon>
        <taxon>Ciliophora</taxon>
        <taxon>Intramacronucleata</taxon>
        <taxon>Oligohymenophorea</taxon>
        <taxon>Peniculida</taxon>
        <taxon>Parameciidae</taxon>
        <taxon>Paramecium</taxon>
    </lineage>
</organism>
<gene>
    <name evidence="1" type="ORF">PPENT_87.1.T0830031</name>
</gene>
<accession>A0A8S1WEK1</accession>
<keyword evidence="2" id="KW-1185">Reference proteome</keyword>
<protein>
    <submittedName>
        <fullName evidence="1">Uncharacterized protein</fullName>
    </submittedName>
</protein>
<reference evidence="1" key="1">
    <citation type="submission" date="2021-01" db="EMBL/GenBank/DDBJ databases">
        <authorList>
            <consortium name="Genoscope - CEA"/>
            <person name="William W."/>
        </authorList>
    </citation>
    <scope>NUCLEOTIDE SEQUENCE</scope>
</reference>
<dbReference type="AlphaFoldDB" id="A0A8S1WEK1"/>
<proteinExistence type="predicted"/>
<evidence type="ECO:0000313" key="1">
    <source>
        <dbReference type="EMBL" id="CAD8184376.1"/>
    </source>
</evidence>
<evidence type="ECO:0000313" key="2">
    <source>
        <dbReference type="Proteomes" id="UP000689195"/>
    </source>
</evidence>